<proteinExistence type="predicted"/>
<dbReference type="VEuPathDB" id="FungiDB:ASPNIDRAFT2_1161716"/>
<protein>
    <recommendedName>
        <fullName evidence="1">magnesium chelatase</fullName>
        <ecNumber evidence="1">6.6.1.1</ecNumber>
    </recommendedName>
</protein>
<organism evidence="4 5">
    <name type="scientific">Aspergillus niger</name>
    <dbReference type="NCBI Taxonomy" id="5061"/>
    <lineage>
        <taxon>Eukaryota</taxon>
        <taxon>Fungi</taxon>
        <taxon>Dikarya</taxon>
        <taxon>Ascomycota</taxon>
        <taxon>Pezizomycotina</taxon>
        <taxon>Eurotiomycetes</taxon>
        <taxon>Eurotiomycetidae</taxon>
        <taxon>Eurotiales</taxon>
        <taxon>Aspergillaceae</taxon>
        <taxon>Aspergillus</taxon>
        <taxon>Aspergillus subgen. Circumdati</taxon>
    </lineage>
</organism>
<dbReference type="InterPro" id="IPR041628">
    <property type="entry name" value="ChlI/MoxR_AAA_lid"/>
</dbReference>
<dbReference type="AlphaFoldDB" id="A0A505I2G5"/>
<evidence type="ECO:0000256" key="1">
    <source>
        <dbReference type="ARBA" id="ARBA00012825"/>
    </source>
</evidence>
<dbReference type="InterPro" id="IPR052041">
    <property type="entry name" value="Nucleic_acid_metab_PIN/TRAM"/>
</dbReference>
<evidence type="ECO:0000313" key="5">
    <source>
        <dbReference type="Proteomes" id="UP000197666"/>
    </source>
</evidence>
<dbReference type="VEuPathDB" id="FungiDB:ATCC64974_4230"/>
<feature type="domain" description="ChlI/MoxR AAA lid" evidence="3">
    <location>
        <begin position="271"/>
        <end position="330"/>
    </location>
</feature>
<evidence type="ECO:0000256" key="2">
    <source>
        <dbReference type="ARBA" id="ARBA00023444"/>
    </source>
</evidence>
<comment type="pathway">
    <text evidence="2">Porphyrin-containing compound metabolism.</text>
</comment>
<sequence length="419" mass="47037">MEDGSEISRLAPELSDLEVALFLCLAAHQHCRIDTTDANIHDVAKELALICTNTFGLSYSILDCSSATSLDDFRAELLPPGVYRSSYARPSRSRLTTESAGMISSYHDLRDHKGRLKSAPIEHKQEVVNVVIAKNFNHVNDNIQREALELMHSKQLTTPAGVLEAPNNFLFLPLIVRDETHPINPHLNDYLFISHFHDTEDGYVYLEENNDWLSDGQLSASSVIHKPEAQMKKGHPYVDSTLLGQLQQLSTTVSMGADIARYQQDIVVFLRLSRAVAGGISTRSNLYFKSFSKLLAVLHGIDFLTPSIVALAARKVFRHRIIVAKPEEDRSLQYGSDLHAVSQVLDAIVIYTIMYIIRYNPYKEISTYSEQIKRVLILAIDVRGYCTNMVIDINNSSYEFNTAHEAKTKLPECTIGRGI</sequence>
<reference evidence="5" key="1">
    <citation type="submission" date="2018-10" db="EMBL/GenBank/DDBJ databases">
        <title>FDA dAtabase for Regulatory Grade micrObial Sequences (FDA-ARGOS): Supporting development and validation of Infectious Disease Dx tests.</title>
        <authorList>
            <person name="Kerrigan L."/>
            <person name="Tallon L."/>
            <person name="Sadzewicz L."/>
            <person name="Sengamalay N."/>
            <person name="Ott S."/>
            <person name="Godinez A."/>
            <person name="Nagaraj S."/>
            <person name="Vavikolanu K."/>
            <person name="Nadendla S."/>
            <person name="George J."/>
            <person name="Sichtig H."/>
        </authorList>
    </citation>
    <scope>NUCLEOTIDE SEQUENCE [LARGE SCALE GENOMIC DNA]</scope>
    <source>
        <strain evidence="5">FDAARGOS_311</strain>
    </source>
</reference>
<evidence type="ECO:0000313" key="4">
    <source>
        <dbReference type="EMBL" id="TPR07466.1"/>
    </source>
</evidence>
<evidence type="ECO:0000259" key="3">
    <source>
        <dbReference type="Pfam" id="PF17863"/>
    </source>
</evidence>
<dbReference type="PANTHER" id="PTHR11603">
    <property type="entry name" value="AAA FAMILY ATPASE"/>
    <property type="match status" value="1"/>
</dbReference>
<dbReference type="Gene3D" id="1.10.8.80">
    <property type="entry name" value="Magnesium chelatase subunit I, C-Terminal domain"/>
    <property type="match status" value="1"/>
</dbReference>
<dbReference type="GO" id="GO:0016851">
    <property type="term" value="F:magnesium chelatase activity"/>
    <property type="evidence" value="ECO:0007669"/>
    <property type="project" value="UniProtKB-EC"/>
</dbReference>
<dbReference type="EC" id="6.6.1.1" evidence="1"/>
<gene>
    <name evidence="4" type="ORF">CAN33_0027715</name>
</gene>
<dbReference type="Pfam" id="PF17863">
    <property type="entry name" value="AAA_lid_2"/>
    <property type="match status" value="1"/>
</dbReference>
<comment type="caution">
    <text evidence="4">The sequence shown here is derived from an EMBL/GenBank/DDBJ whole genome shotgun (WGS) entry which is preliminary data.</text>
</comment>
<dbReference type="VEuPathDB" id="FungiDB:An14g05120"/>
<dbReference type="VEuPathDB" id="FungiDB:M747DRAFT_327268"/>
<dbReference type="EMBL" id="NKJJ02000005">
    <property type="protein sequence ID" value="TPR07466.1"/>
    <property type="molecule type" value="Genomic_DNA"/>
</dbReference>
<name>A0A505I2G5_ASPNG</name>
<dbReference type="PANTHER" id="PTHR11603:SF132">
    <property type="entry name" value="C2H2-TYPE DOMAIN-CONTAINING PROTEIN"/>
    <property type="match status" value="1"/>
</dbReference>
<accession>A0A505I2G5</accession>
<dbReference type="Proteomes" id="UP000197666">
    <property type="component" value="Unassembled WGS sequence"/>
</dbReference>